<keyword evidence="3" id="KW-1185">Reference proteome</keyword>
<dbReference type="PANTHER" id="PTHR31139">
    <property type="entry name" value="ECTOPIC P GRANULES PROTEIN 5 HOMOLOG"/>
    <property type="match status" value="1"/>
</dbReference>
<dbReference type="GO" id="GO:0097352">
    <property type="term" value="P:autophagosome maturation"/>
    <property type="evidence" value="ECO:0007669"/>
    <property type="project" value="TreeGrafter"/>
</dbReference>
<name>A0A0N4YQC3_NIPBR</name>
<evidence type="ECO:0000259" key="1">
    <source>
        <dbReference type="Pfam" id="PF26103"/>
    </source>
</evidence>
<gene>
    <name evidence="2" type="ORF">NBR_LOCUS19446</name>
</gene>
<feature type="domain" description="Epg5-like central TPR repeats" evidence="1">
    <location>
        <begin position="4"/>
        <end position="310"/>
    </location>
</feature>
<dbReference type="STRING" id="27835.A0A0N4YQC3"/>
<dbReference type="PANTHER" id="PTHR31139:SF4">
    <property type="entry name" value="ECTOPIC P GRANULES PROTEIN 5 HOMOLOG"/>
    <property type="match status" value="1"/>
</dbReference>
<dbReference type="Proteomes" id="UP000271162">
    <property type="component" value="Unassembled WGS sequence"/>
</dbReference>
<evidence type="ECO:0000313" key="3">
    <source>
        <dbReference type="Proteomes" id="UP000271162"/>
    </source>
</evidence>
<proteinExistence type="predicted"/>
<protein>
    <submittedName>
        <fullName evidence="4">Ectopic P granules protein 5 homolog (inferred by orthology to a human protein)</fullName>
    </submittedName>
</protein>
<dbReference type="OMA" id="AAKADEC"/>
<accession>A0A0N4YQC3</accession>
<organism evidence="4">
    <name type="scientific">Nippostrongylus brasiliensis</name>
    <name type="common">Rat hookworm</name>
    <dbReference type="NCBI Taxonomy" id="27835"/>
    <lineage>
        <taxon>Eukaryota</taxon>
        <taxon>Metazoa</taxon>
        <taxon>Ecdysozoa</taxon>
        <taxon>Nematoda</taxon>
        <taxon>Chromadorea</taxon>
        <taxon>Rhabditida</taxon>
        <taxon>Rhabditina</taxon>
        <taxon>Rhabditomorpha</taxon>
        <taxon>Strongyloidea</taxon>
        <taxon>Heligmosomidae</taxon>
        <taxon>Nippostrongylus</taxon>
    </lineage>
</organism>
<dbReference type="Pfam" id="PF26103">
    <property type="entry name" value="TPR_Epg5"/>
    <property type="match status" value="1"/>
</dbReference>
<dbReference type="InterPro" id="IPR051436">
    <property type="entry name" value="Autophagy-related_EPG5"/>
</dbReference>
<dbReference type="GO" id="GO:0005737">
    <property type="term" value="C:cytoplasm"/>
    <property type="evidence" value="ECO:0007669"/>
    <property type="project" value="TreeGrafter"/>
</dbReference>
<reference evidence="4" key="1">
    <citation type="submission" date="2017-02" db="UniProtKB">
        <authorList>
            <consortium name="WormBaseParasite"/>
        </authorList>
    </citation>
    <scope>IDENTIFICATION</scope>
</reference>
<evidence type="ECO:0000313" key="2">
    <source>
        <dbReference type="EMBL" id="VDL83180.1"/>
    </source>
</evidence>
<sequence length="760" mass="84294">MDKAAASLPPQQFVPLLPLAFRNLISQTDSSAPLHILCMEHFVTFVFHAFPANFLYGLDMALDGCSTGETPSTLLQAFVERLGAVNYEGIQGQYVLSVQKANECASLLAERLSQARSRSSSMFAVWGRYLDAVTRLAQLFLFTPTREAFPSQAPPVVVQRDFDEIFQRVLAVFSPLLVPTSPSVPPFSPLNENEAHLVLERFVDLLSAFPHNSVLVPGTHENVSVFLLYGSMILSLLAPFFFQNLPSLVWQFYFGKLSTLSHGATHFFPVIERHFVRIAWASFYPTGRSLSTMNDCLVSRSPCCAPLVGHDMLSSYLSTLFCVLVRLGSMPSNYEKVRASMLNLVKSLSQRDDWSTISPEHAREVAIVVSVALPYDTLSNPSDVVKPFSSDTLLKQTIWLRTQCDLVIRGGATAAPSSYNSLIADVDVLAKQHENLRAFSVVARELIAVWSRVSDARLGESLVTTWTGYLATNFDSPLVLLSMNTLLGSLNIDQVATALKVMEKTIRVYFRRNSVAWSELMQWTECPLSLASVARDYVLAVSGSNNSDPLMLTASWLMKFLPPSDTSVSKLHDFVLSIKPRHVRCEASFLLLIWQEMRWLADSAVAAHANHGSGINERLFDFMQWLKKVSGVLRHAAKDESSFIMNLITSKKTAHSPRLRVVLTILELYLTQQALGGTHLPRTSEGAPVLNSRISGLKEAASTAIIHVLISQEYQHFAVAFNVATPYFVQADVHHIGSAPNLVIQCSKALFEEKFLSIDT</sequence>
<dbReference type="AlphaFoldDB" id="A0A0N4YQC3"/>
<reference evidence="2 3" key="2">
    <citation type="submission" date="2018-11" db="EMBL/GenBank/DDBJ databases">
        <authorList>
            <consortium name="Pathogen Informatics"/>
        </authorList>
    </citation>
    <scope>NUCLEOTIDE SEQUENCE [LARGE SCALE GENOMIC DNA]</scope>
</reference>
<evidence type="ECO:0000313" key="4">
    <source>
        <dbReference type="WBParaSite" id="NBR_0001944501-mRNA-1"/>
    </source>
</evidence>
<dbReference type="InterPro" id="IPR059030">
    <property type="entry name" value="TPR_Epg5_mid"/>
</dbReference>
<dbReference type="EMBL" id="UYSL01024187">
    <property type="protein sequence ID" value="VDL83180.1"/>
    <property type="molecule type" value="Genomic_DNA"/>
</dbReference>
<dbReference type="WBParaSite" id="NBR_0001944501-mRNA-1">
    <property type="protein sequence ID" value="NBR_0001944501-mRNA-1"/>
    <property type="gene ID" value="NBR_0001944501"/>
</dbReference>